<dbReference type="GO" id="GO:0003676">
    <property type="term" value="F:nucleic acid binding"/>
    <property type="evidence" value="ECO:0007669"/>
    <property type="project" value="InterPro"/>
</dbReference>
<dbReference type="Proteomes" id="UP001187192">
    <property type="component" value="Unassembled WGS sequence"/>
</dbReference>
<keyword evidence="2" id="KW-0804">Transcription</keyword>
<keyword evidence="5" id="KW-1185">Reference proteome</keyword>
<comment type="caution">
    <text evidence="4">The sequence shown here is derived from an EMBL/GenBank/DDBJ whole genome shotgun (WGS) entry which is preliminary data.</text>
</comment>
<comment type="similarity">
    <text evidence="1">Belongs to the mTERF family.</text>
</comment>
<organism evidence="4 5">
    <name type="scientific">Ficus carica</name>
    <name type="common">Common fig</name>
    <dbReference type="NCBI Taxonomy" id="3494"/>
    <lineage>
        <taxon>Eukaryota</taxon>
        <taxon>Viridiplantae</taxon>
        <taxon>Streptophyta</taxon>
        <taxon>Embryophyta</taxon>
        <taxon>Tracheophyta</taxon>
        <taxon>Spermatophyta</taxon>
        <taxon>Magnoliopsida</taxon>
        <taxon>eudicotyledons</taxon>
        <taxon>Gunneridae</taxon>
        <taxon>Pentapetalae</taxon>
        <taxon>rosids</taxon>
        <taxon>fabids</taxon>
        <taxon>Rosales</taxon>
        <taxon>Moraceae</taxon>
        <taxon>Ficeae</taxon>
        <taxon>Ficus</taxon>
    </lineage>
</organism>
<accession>A0AA87ZRI3</accession>
<dbReference type="Pfam" id="PF02536">
    <property type="entry name" value="mTERF"/>
    <property type="match status" value="1"/>
</dbReference>
<dbReference type="Gene3D" id="1.25.70.10">
    <property type="entry name" value="Transcription termination factor 3, mitochondrial"/>
    <property type="match status" value="1"/>
</dbReference>
<sequence length="347" mass="39446">MLLSYCKRLQILLQSQVNGGDSVTHLHILKIFAPLSLKSFSSEKSVAPEENNQLQDSSVVVSYLTNSWGLSPETALSLSKKVNLKTTPENSNRVLSLLREYEFTVTQSMGIPGSDLAEAVSKNPRLLSDSLENTIVPFYDMRKSQLILDEHVTKFFSFSRSWQFSSKWMRNNLGPNIAFLRSLGSAGLFRCGFAYGDGERNFVKALEVVSTVSKPKWAVMRELYEKRGWTEDDFLFAFRRSPVIMKSSPKNVSSKMDVLVNKMDGLAACRYLLSKDLIKEKPNLTTMFLCAKEMLLKRFVTQYQEQVPELLSILDTKRSFVEMGLGSEEKCDRHTIVVREKVEFVVN</sequence>
<dbReference type="EMBL" id="BTGU01000007">
    <property type="protein sequence ID" value="GMN38090.1"/>
    <property type="molecule type" value="Genomic_DNA"/>
</dbReference>
<dbReference type="PANTHER" id="PTHR13068:SF236">
    <property type="entry name" value="OS02G0749800 PROTEIN"/>
    <property type="match status" value="1"/>
</dbReference>
<keyword evidence="2" id="KW-0805">Transcription regulation</keyword>
<name>A0AA87ZRI3_FICCA</name>
<evidence type="ECO:0000256" key="1">
    <source>
        <dbReference type="ARBA" id="ARBA00007692"/>
    </source>
</evidence>
<evidence type="ECO:0000256" key="2">
    <source>
        <dbReference type="ARBA" id="ARBA00022472"/>
    </source>
</evidence>
<dbReference type="AlphaFoldDB" id="A0AA87ZRI3"/>
<dbReference type="PANTHER" id="PTHR13068">
    <property type="entry name" value="CGI-12 PROTEIN-RELATED"/>
    <property type="match status" value="1"/>
</dbReference>
<dbReference type="GO" id="GO:0006353">
    <property type="term" value="P:DNA-templated transcription termination"/>
    <property type="evidence" value="ECO:0007669"/>
    <property type="project" value="UniProtKB-KW"/>
</dbReference>
<proteinExistence type="inferred from homology"/>
<gene>
    <name evidence="4" type="ORF">TIFTF001_007337</name>
</gene>
<keyword evidence="3" id="KW-0809">Transit peptide</keyword>
<keyword evidence="2" id="KW-0806">Transcription termination</keyword>
<evidence type="ECO:0000313" key="4">
    <source>
        <dbReference type="EMBL" id="GMN38090.1"/>
    </source>
</evidence>
<reference evidence="4" key="1">
    <citation type="submission" date="2023-07" db="EMBL/GenBank/DDBJ databases">
        <title>draft genome sequence of fig (Ficus carica).</title>
        <authorList>
            <person name="Takahashi T."/>
            <person name="Nishimura K."/>
        </authorList>
    </citation>
    <scope>NUCLEOTIDE SEQUENCE</scope>
</reference>
<evidence type="ECO:0000256" key="3">
    <source>
        <dbReference type="ARBA" id="ARBA00022946"/>
    </source>
</evidence>
<protein>
    <submittedName>
        <fullName evidence="4">Uncharacterized protein</fullName>
    </submittedName>
</protein>
<evidence type="ECO:0000313" key="5">
    <source>
        <dbReference type="Proteomes" id="UP001187192"/>
    </source>
</evidence>
<dbReference type="InterPro" id="IPR038538">
    <property type="entry name" value="MTERF_sf"/>
</dbReference>
<dbReference type="InterPro" id="IPR003690">
    <property type="entry name" value="MTERF"/>
</dbReference>